<dbReference type="GO" id="GO:0016787">
    <property type="term" value="F:hydrolase activity"/>
    <property type="evidence" value="ECO:0007669"/>
    <property type="project" value="UniProtKB-KW"/>
</dbReference>
<dbReference type="SUPFAM" id="SSF52266">
    <property type="entry name" value="SGNH hydrolase"/>
    <property type="match status" value="1"/>
</dbReference>
<accession>A0ABD1PB24</accession>
<dbReference type="PANTHER" id="PTHR31988">
    <property type="entry name" value="ESTERASE, PUTATIVE (DUF303)-RELATED"/>
    <property type="match status" value="1"/>
</dbReference>
<evidence type="ECO:0000313" key="3">
    <source>
        <dbReference type="EMBL" id="KAL2460284.1"/>
    </source>
</evidence>
<dbReference type="InterPro" id="IPR005181">
    <property type="entry name" value="SASA"/>
</dbReference>
<dbReference type="AlphaFoldDB" id="A0ABD1PB24"/>
<name>A0ABD1PB24_9LAMI</name>
<proteinExistence type="predicted"/>
<keyword evidence="1" id="KW-0378">Hydrolase</keyword>
<dbReference type="PANTHER" id="PTHR31988:SF19">
    <property type="entry name" value="9-O-ACETYL-N-ACETYLNEURAMINIC ACID DEACETYLASE-RELATED"/>
    <property type="match status" value="1"/>
</dbReference>
<gene>
    <name evidence="3" type="ORF">Adt_43704</name>
</gene>
<evidence type="ECO:0000256" key="1">
    <source>
        <dbReference type="ARBA" id="ARBA00022801"/>
    </source>
</evidence>
<dbReference type="Proteomes" id="UP001604336">
    <property type="component" value="Unassembled WGS sequence"/>
</dbReference>
<comment type="caution">
    <text evidence="3">The sequence shown here is derived from an EMBL/GenBank/DDBJ whole genome shotgun (WGS) entry which is preliminary data.</text>
</comment>
<dbReference type="Pfam" id="PF03629">
    <property type="entry name" value="SASA"/>
    <property type="match status" value="1"/>
</dbReference>
<dbReference type="InterPro" id="IPR036514">
    <property type="entry name" value="SGNH_hydro_sf"/>
</dbReference>
<reference evidence="4" key="1">
    <citation type="submission" date="2024-07" db="EMBL/GenBank/DDBJ databases">
        <title>Two chromosome-level genome assemblies of Korean endemic species Abeliophyllum distichum and Forsythia ovata (Oleaceae).</title>
        <authorList>
            <person name="Jang H."/>
        </authorList>
    </citation>
    <scope>NUCLEOTIDE SEQUENCE [LARGE SCALE GENOMIC DNA]</scope>
</reference>
<dbReference type="Gene3D" id="3.40.50.1110">
    <property type="entry name" value="SGNH hydrolase"/>
    <property type="match status" value="1"/>
</dbReference>
<dbReference type="InterPro" id="IPR052940">
    <property type="entry name" value="Carb_Esterase_6"/>
</dbReference>
<feature type="domain" description="Sialate O-acetylesterase" evidence="2">
    <location>
        <begin position="101"/>
        <end position="306"/>
    </location>
</feature>
<protein>
    <submittedName>
        <fullName evidence="3">Carbohydrate esterase</fullName>
    </submittedName>
</protein>
<sequence length="310" mass="33872">MSPLPAHLLVFHHSVFFRLFGGRFPGESTPNKNPQLRGSEIPNQLSNNEEHHRLDTDTLVAGALRCLSSSSPPTPKHTEKTSSKMSLTARATWLAAGAIINGVVPPDNTPDPSKVFRLNALLEWEVARDPLHQDIDLGKPCGVGPGMSFANTVKERLGVIGLVPCAIGGTSISKWEKGGILYENMIKRAKAAVEVGGGGEIKALLWYQGESDTYDLKEALMYKERLERLIDNVRADLNIPSLPILEVIIESSDGPLKDVIIKQQKALKMPNVVQVDSDGLELNKDKIHLNTDAEVKMGKLLADAYLNNFA</sequence>
<evidence type="ECO:0000259" key="2">
    <source>
        <dbReference type="Pfam" id="PF03629"/>
    </source>
</evidence>
<keyword evidence="4" id="KW-1185">Reference proteome</keyword>
<dbReference type="EMBL" id="JBFOLK010000014">
    <property type="protein sequence ID" value="KAL2460284.1"/>
    <property type="molecule type" value="Genomic_DNA"/>
</dbReference>
<organism evidence="3 4">
    <name type="scientific">Abeliophyllum distichum</name>
    <dbReference type="NCBI Taxonomy" id="126358"/>
    <lineage>
        <taxon>Eukaryota</taxon>
        <taxon>Viridiplantae</taxon>
        <taxon>Streptophyta</taxon>
        <taxon>Embryophyta</taxon>
        <taxon>Tracheophyta</taxon>
        <taxon>Spermatophyta</taxon>
        <taxon>Magnoliopsida</taxon>
        <taxon>eudicotyledons</taxon>
        <taxon>Gunneridae</taxon>
        <taxon>Pentapetalae</taxon>
        <taxon>asterids</taxon>
        <taxon>lamiids</taxon>
        <taxon>Lamiales</taxon>
        <taxon>Oleaceae</taxon>
        <taxon>Forsythieae</taxon>
        <taxon>Abeliophyllum</taxon>
    </lineage>
</organism>
<evidence type="ECO:0000313" key="4">
    <source>
        <dbReference type="Proteomes" id="UP001604336"/>
    </source>
</evidence>